<dbReference type="EMBL" id="JAVFWL010000005">
    <property type="protein sequence ID" value="KAK6754385.1"/>
    <property type="molecule type" value="Genomic_DNA"/>
</dbReference>
<keyword evidence="2" id="KW-1185">Reference proteome</keyword>
<reference evidence="1 2" key="1">
    <citation type="submission" date="2023-08" db="EMBL/GenBank/DDBJ databases">
        <title>A Necator americanus chromosomal reference genome.</title>
        <authorList>
            <person name="Ilik V."/>
            <person name="Petrzelkova K.J."/>
            <person name="Pardy F."/>
            <person name="Fuh T."/>
            <person name="Niatou-Singa F.S."/>
            <person name="Gouil Q."/>
            <person name="Baker L."/>
            <person name="Ritchie M.E."/>
            <person name="Jex A.R."/>
            <person name="Gazzola D."/>
            <person name="Li H."/>
            <person name="Toshio Fujiwara R."/>
            <person name="Zhan B."/>
            <person name="Aroian R.V."/>
            <person name="Pafco B."/>
            <person name="Schwarz E.M."/>
        </authorList>
    </citation>
    <scope>NUCLEOTIDE SEQUENCE [LARGE SCALE GENOMIC DNA]</scope>
    <source>
        <strain evidence="1 2">Aroian</strain>
        <tissue evidence="1">Whole animal</tissue>
    </source>
</reference>
<dbReference type="Proteomes" id="UP001303046">
    <property type="component" value="Unassembled WGS sequence"/>
</dbReference>
<gene>
    <name evidence="1" type="primary">Necator_chrV.g18198</name>
    <name evidence="1" type="ORF">RB195_013407</name>
</gene>
<proteinExistence type="predicted"/>
<evidence type="ECO:0000313" key="1">
    <source>
        <dbReference type="EMBL" id="KAK6754385.1"/>
    </source>
</evidence>
<evidence type="ECO:0000313" key="2">
    <source>
        <dbReference type="Proteomes" id="UP001303046"/>
    </source>
</evidence>
<name>A0ABR1DVC1_NECAM</name>
<organism evidence="1 2">
    <name type="scientific">Necator americanus</name>
    <name type="common">Human hookworm</name>
    <dbReference type="NCBI Taxonomy" id="51031"/>
    <lineage>
        <taxon>Eukaryota</taxon>
        <taxon>Metazoa</taxon>
        <taxon>Ecdysozoa</taxon>
        <taxon>Nematoda</taxon>
        <taxon>Chromadorea</taxon>
        <taxon>Rhabditida</taxon>
        <taxon>Rhabditina</taxon>
        <taxon>Rhabditomorpha</taxon>
        <taxon>Strongyloidea</taxon>
        <taxon>Ancylostomatidae</taxon>
        <taxon>Bunostominae</taxon>
        <taxon>Necator</taxon>
    </lineage>
</organism>
<protein>
    <submittedName>
        <fullName evidence="1">Uncharacterized protein</fullName>
    </submittedName>
</protein>
<comment type="caution">
    <text evidence="1">The sequence shown here is derived from an EMBL/GenBank/DDBJ whole genome shotgun (WGS) entry which is preliminary data.</text>
</comment>
<sequence length="170" mass="18978">MEELLAPARPVRRSTGVKATKTVRCIDVTNAQKVTPLTLCTKVGLQSLRIGNLGVLQERTKCIRVNERSPERTYVNDRKIRDAAAYVWKSKIRGIGYGMCFNGQPPDYIRQIEVLLVSVQTNQQKTGVQVLQVSNKNVISMEDGRPQLILSVLSSSSIPPQQIQPYINIS</sequence>
<accession>A0ABR1DVC1</accession>